<dbReference type="GeneID" id="28849033"/>
<dbReference type="Proteomes" id="UP000078397">
    <property type="component" value="Unassembled WGS sequence"/>
</dbReference>
<evidence type="ECO:0000256" key="5">
    <source>
        <dbReference type="ARBA" id="ARBA00022741"/>
    </source>
</evidence>
<accession>A0A179FGM8</accession>
<evidence type="ECO:0000256" key="8">
    <source>
        <dbReference type="ARBA" id="ARBA00023229"/>
    </source>
</evidence>
<sequence length="336" mass="37460">MTLAPPLTRILTFFPYFRANFALMATVIVKLGGAAITDKSISGTLSPNIDNLVDGVTRAYHEEFRPLGRHLIIIHGAGSFGHPPAKKYRVKSGWLTLRTEEGKNASHSSNDHARRQLEQQDEVKFGMALTRQRVLRLHHHILQRLQDRGGLPVLSVSPYDTVETNEGTLTEESSDRLVARVQYLLRQGFVPLLFGDAVLDRAWGATILSGDALMHKLATRLPSVRRCVFITDVAGIYTRDPKHCADAVLIQRLHCHEQNDSRFHEQSTLNGVDDVTGAMKSKWQWAKNIMSDAHHVSNVIICEAATSNKAMAEAVDDITIDDDVDLACNAWTIILR</sequence>
<evidence type="ECO:0000313" key="11">
    <source>
        <dbReference type="EMBL" id="OAQ64682.1"/>
    </source>
</evidence>
<dbReference type="GO" id="GO:0005524">
    <property type="term" value="F:ATP binding"/>
    <property type="evidence" value="ECO:0007669"/>
    <property type="project" value="UniProtKB-KW"/>
</dbReference>
<evidence type="ECO:0000256" key="7">
    <source>
        <dbReference type="ARBA" id="ARBA00022840"/>
    </source>
</evidence>
<evidence type="ECO:0000313" key="12">
    <source>
        <dbReference type="Proteomes" id="UP000078397"/>
    </source>
</evidence>
<dbReference type="GO" id="GO:0102043">
    <property type="term" value="F:isopentenyl phosphate kinase activity"/>
    <property type="evidence" value="ECO:0007669"/>
    <property type="project" value="UniProtKB-EC"/>
</dbReference>
<dbReference type="PANTHER" id="PTHR43654">
    <property type="entry name" value="GLUTAMATE 5-KINASE"/>
    <property type="match status" value="1"/>
</dbReference>
<reference evidence="11 12" key="1">
    <citation type="journal article" date="2016" name="PLoS Pathog.">
        <title>Biosynthesis of antibiotic leucinostatins in bio-control fungus Purpureocillium lilacinum and their inhibition on phytophthora revealed by genome mining.</title>
        <authorList>
            <person name="Wang G."/>
            <person name="Liu Z."/>
            <person name="Lin R."/>
            <person name="Li E."/>
            <person name="Mao Z."/>
            <person name="Ling J."/>
            <person name="Yang Y."/>
            <person name="Yin W.B."/>
            <person name="Xie B."/>
        </authorList>
    </citation>
    <scope>NUCLEOTIDE SEQUENCE [LARGE SCALE GENOMIC DNA]</scope>
    <source>
        <strain evidence="11">170</strain>
    </source>
</reference>
<dbReference type="OrthoDB" id="1934954at2759"/>
<dbReference type="InterPro" id="IPR001048">
    <property type="entry name" value="Asp/Glu/Uridylate_kinase"/>
</dbReference>
<keyword evidence="8" id="KW-0414">Isoprene biosynthesis</keyword>
<dbReference type="EMBL" id="LSBJ02000005">
    <property type="protein sequence ID" value="OAQ64682.1"/>
    <property type="molecule type" value="Genomic_DNA"/>
</dbReference>
<evidence type="ECO:0000256" key="6">
    <source>
        <dbReference type="ARBA" id="ARBA00022777"/>
    </source>
</evidence>
<dbReference type="STRING" id="1380566.A0A179FGM8"/>
<protein>
    <recommendedName>
        <fullName evidence="3">Isopentenyl phosphate kinase</fullName>
        <ecNumber evidence="2">2.7.4.26</ecNumber>
    </recommendedName>
</protein>
<evidence type="ECO:0000256" key="1">
    <source>
        <dbReference type="ARBA" id="ARBA00010540"/>
    </source>
</evidence>
<dbReference type="Pfam" id="PF00696">
    <property type="entry name" value="AA_kinase"/>
    <property type="match status" value="1"/>
</dbReference>
<dbReference type="GO" id="GO:1901607">
    <property type="term" value="P:alpha-amino acid biosynthetic process"/>
    <property type="evidence" value="ECO:0007669"/>
    <property type="project" value="UniProtKB-ARBA"/>
</dbReference>
<dbReference type="GO" id="GO:0016114">
    <property type="term" value="P:terpenoid biosynthetic process"/>
    <property type="evidence" value="ECO:0007669"/>
    <property type="project" value="TreeGrafter"/>
</dbReference>
<gene>
    <name evidence="11" type="ORF">VFPPC_05924</name>
</gene>
<evidence type="ECO:0000256" key="2">
    <source>
        <dbReference type="ARBA" id="ARBA00012908"/>
    </source>
</evidence>
<evidence type="ECO:0000259" key="10">
    <source>
        <dbReference type="Pfam" id="PF00696"/>
    </source>
</evidence>
<comment type="similarity">
    <text evidence="1">Belongs to the isopentenyl phosphate kinase family.</text>
</comment>
<dbReference type="NCBIfam" id="NF040647">
    <property type="entry name" value="IPPK_Arch"/>
    <property type="match status" value="1"/>
</dbReference>
<dbReference type="GO" id="GO:0005829">
    <property type="term" value="C:cytosol"/>
    <property type="evidence" value="ECO:0007669"/>
    <property type="project" value="TreeGrafter"/>
</dbReference>
<keyword evidence="4" id="KW-0808">Transferase</keyword>
<keyword evidence="5" id="KW-0547">Nucleotide-binding</keyword>
<organism evidence="11 12">
    <name type="scientific">Pochonia chlamydosporia 170</name>
    <dbReference type="NCBI Taxonomy" id="1380566"/>
    <lineage>
        <taxon>Eukaryota</taxon>
        <taxon>Fungi</taxon>
        <taxon>Dikarya</taxon>
        <taxon>Ascomycota</taxon>
        <taxon>Pezizomycotina</taxon>
        <taxon>Sordariomycetes</taxon>
        <taxon>Hypocreomycetidae</taxon>
        <taxon>Hypocreales</taxon>
        <taxon>Clavicipitaceae</taxon>
        <taxon>Pochonia</taxon>
    </lineage>
</organism>
<dbReference type="RefSeq" id="XP_018141996.1">
    <property type="nucleotide sequence ID" value="XM_018285039.1"/>
</dbReference>
<dbReference type="KEGG" id="pchm:VFPPC_05924"/>
<name>A0A179FGM8_METCM</name>
<evidence type="ECO:0000256" key="3">
    <source>
        <dbReference type="ARBA" id="ARBA00017267"/>
    </source>
</evidence>
<keyword evidence="6 11" id="KW-0418">Kinase</keyword>
<dbReference type="Gene3D" id="3.40.1160.10">
    <property type="entry name" value="Acetylglutamate kinase-like"/>
    <property type="match status" value="1"/>
</dbReference>
<keyword evidence="12" id="KW-1185">Reference proteome</keyword>
<feature type="domain" description="Aspartate/glutamate/uridylate kinase" evidence="10">
    <location>
        <begin position="26"/>
        <end position="293"/>
    </location>
</feature>
<comment type="catalytic activity">
    <reaction evidence="9">
        <text>isopentenyl phosphate + ATP = isopentenyl diphosphate + ADP</text>
        <dbReference type="Rhea" id="RHEA:33963"/>
        <dbReference type="ChEBI" id="CHEBI:30616"/>
        <dbReference type="ChEBI" id="CHEBI:65078"/>
        <dbReference type="ChEBI" id="CHEBI:128769"/>
        <dbReference type="ChEBI" id="CHEBI:456216"/>
        <dbReference type="EC" id="2.7.4.26"/>
    </reaction>
</comment>
<dbReference type="EC" id="2.7.4.26" evidence="2"/>
<proteinExistence type="inferred from homology"/>
<dbReference type="InterPro" id="IPR024192">
    <property type="entry name" value="Fosfomycin_R_FomA-type"/>
</dbReference>
<dbReference type="InterPro" id="IPR036393">
    <property type="entry name" value="AceGlu_kinase-like_sf"/>
</dbReference>
<dbReference type="AlphaFoldDB" id="A0A179FGM8"/>
<comment type="caution">
    <text evidence="11">The sequence shown here is derived from an EMBL/GenBank/DDBJ whole genome shotgun (WGS) entry which is preliminary data.</text>
</comment>
<dbReference type="PANTHER" id="PTHR43654:SF1">
    <property type="entry name" value="ISOPENTENYL PHOSPHATE KINASE"/>
    <property type="match status" value="1"/>
</dbReference>
<evidence type="ECO:0000256" key="4">
    <source>
        <dbReference type="ARBA" id="ARBA00022679"/>
    </source>
</evidence>
<keyword evidence="7" id="KW-0067">ATP-binding</keyword>
<evidence type="ECO:0000256" key="9">
    <source>
        <dbReference type="ARBA" id="ARBA00049063"/>
    </source>
</evidence>
<dbReference type="SUPFAM" id="SSF53633">
    <property type="entry name" value="Carbamate kinase-like"/>
    <property type="match status" value="1"/>
</dbReference>
<dbReference type="GO" id="GO:0016301">
    <property type="term" value="F:kinase activity"/>
    <property type="evidence" value="ECO:0007669"/>
    <property type="project" value="UniProtKB-KW"/>
</dbReference>